<dbReference type="AlphaFoldDB" id="A0A1R3XBV5"/>
<proteinExistence type="predicted"/>
<evidence type="ECO:0000313" key="1">
    <source>
        <dbReference type="EMBL" id="SIT88775.1"/>
    </source>
</evidence>
<dbReference type="STRING" id="1317125.SAMN05444128_1906"/>
<name>A0A1R3XBV5_9BACT</name>
<dbReference type="Proteomes" id="UP000187181">
    <property type="component" value="Unassembled WGS sequence"/>
</dbReference>
<accession>A0A1R3XBV5</accession>
<organism evidence="1 2">
    <name type="scientific">Pontibacter indicus</name>
    <dbReference type="NCBI Taxonomy" id="1317125"/>
    <lineage>
        <taxon>Bacteria</taxon>
        <taxon>Pseudomonadati</taxon>
        <taxon>Bacteroidota</taxon>
        <taxon>Cytophagia</taxon>
        <taxon>Cytophagales</taxon>
        <taxon>Hymenobacteraceae</taxon>
        <taxon>Pontibacter</taxon>
    </lineage>
</organism>
<protein>
    <submittedName>
        <fullName evidence="1">Uncharacterized protein</fullName>
    </submittedName>
</protein>
<reference evidence="2" key="1">
    <citation type="submission" date="2017-01" db="EMBL/GenBank/DDBJ databases">
        <authorList>
            <person name="Varghese N."/>
            <person name="Submissions S."/>
        </authorList>
    </citation>
    <scope>NUCLEOTIDE SEQUENCE [LARGE SCALE GENOMIC DNA]</scope>
    <source>
        <strain evidence="2">LP100</strain>
    </source>
</reference>
<sequence>MLPYVPFFRITRIIKERGTVELSHIASTVYMHSGMLFVSN</sequence>
<evidence type="ECO:0000313" key="2">
    <source>
        <dbReference type="Proteomes" id="UP000187181"/>
    </source>
</evidence>
<keyword evidence="2" id="KW-1185">Reference proteome</keyword>
<gene>
    <name evidence="1" type="ORF">SAMN05444128_1906</name>
</gene>
<dbReference type="EMBL" id="FTPP01000002">
    <property type="protein sequence ID" value="SIT88775.1"/>
    <property type="molecule type" value="Genomic_DNA"/>
</dbReference>